<evidence type="ECO:0000313" key="1">
    <source>
        <dbReference type="EMBL" id="AIR85238.1"/>
    </source>
</evidence>
<evidence type="ECO:0008006" key="3">
    <source>
        <dbReference type="Google" id="ProtNLM"/>
    </source>
</evidence>
<proteinExistence type="predicted"/>
<reference evidence="1 2" key="1">
    <citation type="submission" date="2014-09" db="EMBL/GenBank/DDBJ databases">
        <authorList>
            <person name="Chan K.-G."/>
        </authorList>
    </citation>
    <scope>NUCLEOTIDE SEQUENCE [LARGE SCALE GENOMIC DNA]</scope>
    <source>
        <strain evidence="1 2">ND04</strain>
    </source>
</reference>
<sequence length="199" mass="23060">MSTIETLRAMSEVWSLFSDMPDDATVGVDLAALYLGVSVKTLARYRQNGDGPPYVQYQSSDSKARNQRVNYLLGDLRSWRNGHRVNNTMQAAQVRRLTFSTLSDLTKPQPFWIFKSQIVIGHALCIEDYIFKSFLISNDYQVIWICVNDVLLEKWSFSTERKKWHSVLVYVLNRRILNSVAQQEKNELYEALMNTNKIP</sequence>
<protein>
    <recommendedName>
        <fullName evidence="3">Transcriptional regulator</fullName>
    </recommendedName>
</protein>
<name>A0ABM5RGX7_9GAMM</name>
<accession>A0ABM5RGX7</accession>
<dbReference type="RefSeq" id="WP_038645176.1">
    <property type="nucleotide sequence ID" value="NZ_CP009454.1"/>
</dbReference>
<keyword evidence="2" id="KW-1185">Reference proteome</keyword>
<dbReference type="Proteomes" id="UP000029495">
    <property type="component" value="Chromosome"/>
</dbReference>
<evidence type="ECO:0000313" key="2">
    <source>
        <dbReference type="Proteomes" id="UP000029495"/>
    </source>
</evidence>
<organism evidence="1 2">
    <name type="scientific">Pantoea rwandensis</name>
    <dbReference type="NCBI Taxonomy" id="1076550"/>
    <lineage>
        <taxon>Bacteria</taxon>
        <taxon>Pseudomonadati</taxon>
        <taxon>Pseudomonadota</taxon>
        <taxon>Gammaproteobacteria</taxon>
        <taxon>Enterobacterales</taxon>
        <taxon>Erwiniaceae</taxon>
        <taxon>Pantoea</taxon>
    </lineage>
</organism>
<gene>
    <name evidence="1" type="ORF">LH22_07055</name>
</gene>
<dbReference type="EMBL" id="CP009454">
    <property type="protein sequence ID" value="AIR85238.1"/>
    <property type="molecule type" value="Genomic_DNA"/>
</dbReference>